<evidence type="ECO:0000256" key="9">
    <source>
        <dbReference type="PIRSR" id="PIRSR000005-2"/>
    </source>
</evidence>
<reference evidence="12" key="2">
    <citation type="submission" date="2023-01" db="EMBL/GenBank/DDBJ databases">
        <title>Gilvimarinus xylanilyticus HB14 isolated from Caulerpa lentillifera aquaculture base in Hainan, China.</title>
        <authorList>
            <person name="Zhang Y.-J."/>
        </authorList>
    </citation>
    <scope>NUCLEOTIDE SEQUENCE</scope>
    <source>
        <strain evidence="12">HB14</strain>
    </source>
</reference>
<dbReference type="Gene3D" id="1.10.760.10">
    <property type="entry name" value="Cytochrome c-like domain"/>
    <property type="match status" value="2"/>
</dbReference>
<evidence type="ECO:0000313" key="12">
    <source>
        <dbReference type="EMBL" id="MCP8900019.1"/>
    </source>
</evidence>
<feature type="chain" id="PRO_5040770536" evidence="10">
    <location>
        <begin position="21"/>
        <end position="223"/>
    </location>
</feature>
<proteinExistence type="predicted"/>
<dbReference type="SUPFAM" id="SSF46626">
    <property type="entry name" value="Cytochrome c"/>
    <property type="match status" value="2"/>
</dbReference>
<feature type="domain" description="Cytochrome c" evidence="11">
    <location>
        <begin position="22"/>
        <end position="111"/>
    </location>
</feature>
<dbReference type="GO" id="GO:0005506">
    <property type="term" value="F:iron ion binding"/>
    <property type="evidence" value="ECO:0007669"/>
    <property type="project" value="InterPro"/>
</dbReference>
<feature type="binding site" description="covalent" evidence="8">
    <location>
        <position position="34"/>
    </location>
    <ligand>
        <name>heme c</name>
        <dbReference type="ChEBI" id="CHEBI:61717"/>
        <label>1</label>
    </ligand>
</feature>
<feature type="signal peptide" evidence="10">
    <location>
        <begin position="1"/>
        <end position="20"/>
    </location>
</feature>
<accession>A0A9X2HYF6</accession>
<dbReference type="InterPro" id="IPR050597">
    <property type="entry name" value="Cytochrome_c_Oxidase_Subunit"/>
</dbReference>
<dbReference type="PROSITE" id="PS51007">
    <property type="entry name" value="CYTC"/>
    <property type="match status" value="2"/>
</dbReference>
<keyword evidence="4 9" id="KW-0479">Metal-binding</keyword>
<dbReference type="GO" id="GO:0042597">
    <property type="term" value="C:periplasmic space"/>
    <property type="evidence" value="ECO:0007669"/>
    <property type="project" value="UniProtKB-SubCell"/>
</dbReference>
<dbReference type="EMBL" id="JAMFTH010000003">
    <property type="protein sequence ID" value="MCP8900019.1"/>
    <property type="molecule type" value="Genomic_DNA"/>
</dbReference>
<dbReference type="GO" id="GO:0009055">
    <property type="term" value="F:electron transfer activity"/>
    <property type="evidence" value="ECO:0007669"/>
    <property type="project" value="InterPro"/>
</dbReference>
<evidence type="ECO:0000256" key="2">
    <source>
        <dbReference type="ARBA" id="ARBA00022448"/>
    </source>
</evidence>
<dbReference type="PIRSF" id="PIRSF000005">
    <property type="entry name" value="Cytochrome_c4"/>
    <property type="match status" value="1"/>
</dbReference>
<evidence type="ECO:0000259" key="11">
    <source>
        <dbReference type="PROSITE" id="PS51007"/>
    </source>
</evidence>
<protein>
    <submittedName>
        <fullName evidence="12">Cytochrome c4</fullName>
    </submittedName>
</protein>
<evidence type="ECO:0000256" key="6">
    <source>
        <dbReference type="ARBA" id="ARBA00022982"/>
    </source>
</evidence>
<keyword evidence="2" id="KW-0813">Transport</keyword>
<evidence type="ECO:0000256" key="1">
    <source>
        <dbReference type="ARBA" id="ARBA00004418"/>
    </source>
</evidence>
<comment type="subcellular location">
    <subcellularLocation>
        <location evidence="1">Periplasm</location>
    </subcellularLocation>
</comment>
<dbReference type="GO" id="GO:0020037">
    <property type="term" value="F:heme binding"/>
    <property type="evidence" value="ECO:0007669"/>
    <property type="project" value="InterPro"/>
</dbReference>
<comment type="PTM">
    <text evidence="8">Binds 2 heme c groups covalently per subunit.</text>
</comment>
<feature type="binding site" description="covalent" evidence="8">
    <location>
        <position position="152"/>
    </location>
    <ligand>
        <name>heme c</name>
        <dbReference type="ChEBI" id="CHEBI:61717"/>
        <label>2</label>
    </ligand>
</feature>
<gene>
    <name evidence="12" type="ORF">M6D89_11985</name>
</gene>
<evidence type="ECO:0000256" key="3">
    <source>
        <dbReference type="ARBA" id="ARBA00022617"/>
    </source>
</evidence>
<dbReference type="PANTHER" id="PTHR33751:SF9">
    <property type="entry name" value="CYTOCHROME C4"/>
    <property type="match status" value="1"/>
</dbReference>
<keyword evidence="13" id="KW-1185">Reference proteome</keyword>
<dbReference type="InterPro" id="IPR009056">
    <property type="entry name" value="Cyt_c-like_dom"/>
</dbReference>
<dbReference type="InterPro" id="IPR036909">
    <property type="entry name" value="Cyt_c-like_dom_sf"/>
</dbReference>
<keyword evidence="3 8" id="KW-0349">Heme</keyword>
<feature type="domain" description="Cytochrome c" evidence="11">
    <location>
        <begin position="131"/>
        <end position="223"/>
    </location>
</feature>
<evidence type="ECO:0000256" key="4">
    <source>
        <dbReference type="ARBA" id="ARBA00022723"/>
    </source>
</evidence>
<keyword evidence="7 9" id="KW-0408">Iron</keyword>
<dbReference type="RefSeq" id="WP_253968309.1">
    <property type="nucleotide sequence ID" value="NZ_JAMFTH010000003.1"/>
</dbReference>
<reference evidence="12" key="1">
    <citation type="submission" date="2022-05" db="EMBL/GenBank/DDBJ databases">
        <authorList>
            <person name="Sun H.-N."/>
        </authorList>
    </citation>
    <scope>NUCLEOTIDE SEQUENCE</scope>
    <source>
        <strain evidence="12">HB14</strain>
    </source>
</reference>
<keyword evidence="5" id="KW-0574">Periplasm</keyword>
<dbReference type="PANTHER" id="PTHR33751">
    <property type="entry name" value="CBB3-TYPE CYTOCHROME C OXIDASE SUBUNIT FIXP"/>
    <property type="match status" value="1"/>
</dbReference>
<feature type="binding site" description="covalent" evidence="8">
    <location>
        <position position="155"/>
    </location>
    <ligand>
        <name>heme c</name>
        <dbReference type="ChEBI" id="CHEBI:61717"/>
        <label>2</label>
    </ligand>
</feature>
<organism evidence="12 13">
    <name type="scientific">Gilvimarinus xylanilyticus</name>
    <dbReference type="NCBI Taxonomy" id="2944139"/>
    <lineage>
        <taxon>Bacteria</taxon>
        <taxon>Pseudomonadati</taxon>
        <taxon>Pseudomonadota</taxon>
        <taxon>Gammaproteobacteria</taxon>
        <taxon>Cellvibrionales</taxon>
        <taxon>Cellvibrionaceae</taxon>
        <taxon>Gilvimarinus</taxon>
    </lineage>
</organism>
<feature type="binding site" description="axial binding residue" evidence="9">
    <location>
        <position position="200"/>
    </location>
    <ligand>
        <name>heme c</name>
        <dbReference type="ChEBI" id="CHEBI:61717"/>
        <label>2</label>
    </ligand>
    <ligandPart>
        <name>Fe</name>
        <dbReference type="ChEBI" id="CHEBI:18248"/>
    </ligandPart>
</feature>
<feature type="binding site" description="covalent" evidence="8">
    <location>
        <position position="37"/>
    </location>
    <ligand>
        <name>heme c</name>
        <dbReference type="ChEBI" id="CHEBI:61717"/>
        <label>1</label>
    </ligand>
</feature>
<dbReference type="AlphaFoldDB" id="A0A9X2HYF6"/>
<keyword evidence="6" id="KW-0249">Electron transport</keyword>
<dbReference type="InterPro" id="IPR024167">
    <property type="entry name" value="Cytochrome_c4-like"/>
</dbReference>
<comment type="caution">
    <text evidence="12">The sequence shown here is derived from an EMBL/GenBank/DDBJ whole genome shotgun (WGS) entry which is preliminary data.</text>
</comment>
<dbReference type="Proteomes" id="UP001139319">
    <property type="component" value="Unassembled WGS sequence"/>
</dbReference>
<keyword evidence="10" id="KW-0732">Signal</keyword>
<sequence>MKKHVLTLLIALGATSGAYAAGDATAGADKVAVCAACHGSDGNSPAPTFPKIAGLGEAYLLKQLQDIQAWDKATGEDKASIGRAIPEMTGILSGMSEQDLADIAAFYADQTMQLSGSKEMTVKVNTGADVDALELGEHLYRAGNLETGVPACIGCHSPTGQGNAPAAYPRLGGQYAEYIEKQLKAFRGGERTNDGDASIMRMAAKHLSDAEIKAVANYIAGLN</sequence>
<feature type="binding site" description="axial binding residue" evidence="9">
    <location>
        <position position="156"/>
    </location>
    <ligand>
        <name>heme c</name>
        <dbReference type="ChEBI" id="CHEBI:61717"/>
        <label>2</label>
    </ligand>
    <ligandPart>
        <name>Fe</name>
        <dbReference type="ChEBI" id="CHEBI:18248"/>
    </ligandPart>
</feature>
<evidence type="ECO:0000256" key="5">
    <source>
        <dbReference type="ARBA" id="ARBA00022764"/>
    </source>
</evidence>
<evidence type="ECO:0000313" key="13">
    <source>
        <dbReference type="Proteomes" id="UP001139319"/>
    </source>
</evidence>
<name>A0A9X2HYF6_9GAMM</name>
<evidence type="ECO:0000256" key="10">
    <source>
        <dbReference type="SAM" id="SignalP"/>
    </source>
</evidence>
<feature type="binding site" description="axial binding residue" evidence="9">
    <location>
        <position position="88"/>
    </location>
    <ligand>
        <name>heme c</name>
        <dbReference type="ChEBI" id="CHEBI:61717"/>
        <label>1</label>
    </ligand>
    <ligandPart>
        <name>Fe</name>
        <dbReference type="ChEBI" id="CHEBI:18248"/>
    </ligandPart>
</feature>
<evidence type="ECO:0000256" key="8">
    <source>
        <dbReference type="PIRSR" id="PIRSR000005-1"/>
    </source>
</evidence>
<dbReference type="Pfam" id="PF00034">
    <property type="entry name" value="Cytochrom_C"/>
    <property type="match status" value="2"/>
</dbReference>
<evidence type="ECO:0000256" key="7">
    <source>
        <dbReference type="ARBA" id="ARBA00023004"/>
    </source>
</evidence>
<feature type="binding site" description="axial binding residue" evidence="9">
    <location>
        <position position="38"/>
    </location>
    <ligand>
        <name>heme c</name>
        <dbReference type="ChEBI" id="CHEBI:61717"/>
        <label>1</label>
    </ligand>
    <ligandPart>
        <name>Fe</name>
        <dbReference type="ChEBI" id="CHEBI:18248"/>
    </ligandPart>
</feature>